<evidence type="ECO:0000256" key="4">
    <source>
        <dbReference type="ARBA" id="ARBA00023242"/>
    </source>
</evidence>
<dbReference type="Pfam" id="PF00249">
    <property type="entry name" value="Myb_DNA-binding"/>
    <property type="match status" value="1"/>
</dbReference>
<sequence>MQTNSEADHHDHDAMENSSNTTPPIDQIEDEDESKEMKGNMSSSSSTVEENGKKVNSCAGSVRQYVRSKTPRLRWTPELHLCFIHAVERLGGQERATPKLVLQLMNVKGLSIAHVKSHLQMYRSKKIDDPNQVISEQRLLLDARGDRNIYNFSQLPMLQSLNHTPISSLRYRDAIWGNQVNSIYSPYSNLEALNIKRHGSTNFEGNNLHSNFPHTNMQSSWKVFENDHQIYSERFWQTQIASSSTNQRLFTSKFQDRGALLENATPLQGISHFHSTEKTSIIAQERSRSTLKRKFSFDKLNLDLNLSLESTRESEQKIMKTSLKEDGNEVDSSLSLSLFSSKEIDLRKSTKKASTLDLTL</sequence>
<evidence type="ECO:0000313" key="7">
    <source>
        <dbReference type="EMBL" id="KAL3837767.1"/>
    </source>
</evidence>
<dbReference type="PANTHER" id="PTHR31314:SF164">
    <property type="entry name" value="HTH MYB-TYPE DOMAIN-CONTAINING PROTEIN"/>
    <property type="match status" value="1"/>
</dbReference>
<protein>
    <recommendedName>
        <fullName evidence="6">HTH myb-type domain-containing protein</fullName>
    </recommendedName>
</protein>
<feature type="region of interest" description="Disordered" evidence="5">
    <location>
        <begin position="1"/>
        <end position="56"/>
    </location>
</feature>
<feature type="compositionally biased region" description="Polar residues" evidence="5">
    <location>
        <begin position="40"/>
        <end position="49"/>
    </location>
</feature>
<name>A0ABD3TKZ1_9LAMI</name>
<dbReference type="SUPFAM" id="SSF46689">
    <property type="entry name" value="Homeodomain-like"/>
    <property type="match status" value="1"/>
</dbReference>
<evidence type="ECO:0000256" key="1">
    <source>
        <dbReference type="ARBA" id="ARBA00004123"/>
    </source>
</evidence>
<evidence type="ECO:0000259" key="6">
    <source>
        <dbReference type="PROSITE" id="PS51294"/>
    </source>
</evidence>
<accession>A0ABD3TKZ1</accession>
<dbReference type="InterPro" id="IPR009057">
    <property type="entry name" value="Homeodomain-like_sf"/>
</dbReference>
<dbReference type="InterPro" id="IPR001005">
    <property type="entry name" value="SANT/Myb"/>
</dbReference>
<dbReference type="InterPro" id="IPR006447">
    <property type="entry name" value="Myb_dom_plants"/>
</dbReference>
<dbReference type="FunFam" id="1.10.10.60:FF:000002">
    <property type="entry name" value="Myb family transcription factor"/>
    <property type="match status" value="1"/>
</dbReference>
<feature type="domain" description="HTH myb-type" evidence="6">
    <location>
        <begin position="67"/>
        <end position="127"/>
    </location>
</feature>
<keyword evidence="8" id="KW-1185">Reference proteome</keyword>
<proteinExistence type="predicted"/>
<dbReference type="Proteomes" id="UP001634393">
    <property type="component" value="Unassembled WGS sequence"/>
</dbReference>
<comment type="subcellular location">
    <subcellularLocation>
        <location evidence="1">Nucleus</location>
    </subcellularLocation>
</comment>
<dbReference type="EMBL" id="JBJXBP010000003">
    <property type="protein sequence ID" value="KAL3837767.1"/>
    <property type="molecule type" value="Genomic_DNA"/>
</dbReference>
<dbReference type="InterPro" id="IPR046955">
    <property type="entry name" value="PHR1-like"/>
</dbReference>
<keyword evidence="4" id="KW-0539">Nucleus</keyword>
<organism evidence="7 8">
    <name type="scientific">Penstemon smallii</name>
    <dbReference type="NCBI Taxonomy" id="265156"/>
    <lineage>
        <taxon>Eukaryota</taxon>
        <taxon>Viridiplantae</taxon>
        <taxon>Streptophyta</taxon>
        <taxon>Embryophyta</taxon>
        <taxon>Tracheophyta</taxon>
        <taxon>Spermatophyta</taxon>
        <taxon>Magnoliopsida</taxon>
        <taxon>eudicotyledons</taxon>
        <taxon>Gunneridae</taxon>
        <taxon>Pentapetalae</taxon>
        <taxon>asterids</taxon>
        <taxon>lamiids</taxon>
        <taxon>Lamiales</taxon>
        <taxon>Plantaginaceae</taxon>
        <taxon>Cheloneae</taxon>
        <taxon>Penstemon</taxon>
    </lineage>
</organism>
<dbReference type="PROSITE" id="PS51294">
    <property type="entry name" value="HTH_MYB"/>
    <property type="match status" value="1"/>
</dbReference>
<evidence type="ECO:0000256" key="3">
    <source>
        <dbReference type="ARBA" id="ARBA00023163"/>
    </source>
</evidence>
<evidence type="ECO:0000313" key="8">
    <source>
        <dbReference type="Proteomes" id="UP001634393"/>
    </source>
</evidence>
<keyword evidence="3" id="KW-0804">Transcription</keyword>
<gene>
    <name evidence="7" type="ORF">ACJIZ3_022358</name>
</gene>
<dbReference type="InterPro" id="IPR017930">
    <property type="entry name" value="Myb_dom"/>
</dbReference>
<evidence type="ECO:0000256" key="2">
    <source>
        <dbReference type="ARBA" id="ARBA00023015"/>
    </source>
</evidence>
<evidence type="ECO:0000256" key="5">
    <source>
        <dbReference type="SAM" id="MobiDB-lite"/>
    </source>
</evidence>
<feature type="compositionally biased region" description="Basic and acidic residues" evidence="5">
    <location>
        <begin position="1"/>
        <end position="15"/>
    </location>
</feature>
<comment type="caution">
    <text evidence="7">The sequence shown here is derived from an EMBL/GenBank/DDBJ whole genome shotgun (WGS) entry which is preliminary data.</text>
</comment>
<keyword evidence="2" id="KW-0805">Transcription regulation</keyword>
<dbReference type="NCBIfam" id="TIGR01557">
    <property type="entry name" value="myb_SHAQKYF"/>
    <property type="match status" value="1"/>
</dbReference>
<dbReference type="AlphaFoldDB" id="A0ABD3TKZ1"/>
<dbReference type="PANTHER" id="PTHR31314">
    <property type="entry name" value="MYB FAMILY TRANSCRIPTION FACTOR PHL7-LIKE"/>
    <property type="match status" value="1"/>
</dbReference>
<dbReference type="GO" id="GO:0005634">
    <property type="term" value="C:nucleus"/>
    <property type="evidence" value="ECO:0007669"/>
    <property type="project" value="UniProtKB-SubCell"/>
</dbReference>
<dbReference type="Gene3D" id="1.10.10.60">
    <property type="entry name" value="Homeodomain-like"/>
    <property type="match status" value="1"/>
</dbReference>
<reference evidence="7 8" key="1">
    <citation type="submission" date="2024-12" db="EMBL/GenBank/DDBJ databases">
        <title>The unique morphological basis and parallel evolutionary history of personate flowers in Penstemon.</title>
        <authorList>
            <person name="Depatie T.H."/>
            <person name="Wessinger C.A."/>
        </authorList>
    </citation>
    <scope>NUCLEOTIDE SEQUENCE [LARGE SCALE GENOMIC DNA]</scope>
    <source>
        <strain evidence="7">WTNN_2</strain>
        <tissue evidence="7">Leaf</tissue>
    </source>
</reference>